<dbReference type="EMBL" id="QICH01000003">
    <property type="protein sequence ID" value="PXF62479.1"/>
    <property type="molecule type" value="Genomic_DNA"/>
</dbReference>
<feature type="compositionally biased region" description="Basic and acidic residues" evidence="1">
    <location>
        <begin position="1149"/>
        <end position="1159"/>
    </location>
</feature>
<keyword evidence="2" id="KW-0812">Transmembrane</keyword>
<name>A0A318D8N1_9GAMM</name>
<keyword evidence="2" id="KW-0472">Membrane</keyword>
<feature type="region of interest" description="Disordered" evidence="1">
    <location>
        <begin position="1149"/>
        <end position="1193"/>
    </location>
</feature>
<dbReference type="RefSeq" id="WP_110201388.1">
    <property type="nucleotide sequence ID" value="NZ_QICH01000003.1"/>
</dbReference>
<keyword evidence="2" id="KW-1133">Transmembrane helix</keyword>
<feature type="transmembrane region" description="Helical" evidence="2">
    <location>
        <begin position="12"/>
        <end position="33"/>
    </location>
</feature>
<dbReference type="AlphaFoldDB" id="A0A318D8N1"/>
<evidence type="ECO:0000313" key="3">
    <source>
        <dbReference type="EMBL" id="PXF62479.1"/>
    </source>
</evidence>
<evidence type="ECO:0000256" key="2">
    <source>
        <dbReference type="SAM" id="Phobius"/>
    </source>
</evidence>
<gene>
    <name evidence="3" type="ORF">DL796_09030</name>
</gene>
<proteinExistence type="predicted"/>
<feature type="region of interest" description="Disordered" evidence="1">
    <location>
        <begin position="754"/>
        <end position="780"/>
    </location>
</feature>
<evidence type="ECO:0000313" key="4">
    <source>
        <dbReference type="Proteomes" id="UP000247689"/>
    </source>
</evidence>
<dbReference type="InterPro" id="IPR052894">
    <property type="entry name" value="AsmA-related"/>
</dbReference>
<dbReference type="PANTHER" id="PTHR30441">
    <property type="entry name" value="DUF748 DOMAIN-CONTAINING PROTEIN"/>
    <property type="match status" value="1"/>
</dbReference>
<dbReference type="OrthoDB" id="6187388at2"/>
<accession>A0A318D8N1</accession>
<keyword evidence="4" id="KW-1185">Reference proteome</keyword>
<dbReference type="GO" id="GO:0090313">
    <property type="term" value="P:regulation of protein targeting to membrane"/>
    <property type="evidence" value="ECO:0007669"/>
    <property type="project" value="TreeGrafter"/>
</dbReference>
<organism evidence="3 4">
    <name type="scientific">Kangiella spongicola</name>
    <dbReference type="NCBI Taxonomy" id="796379"/>
    <lineage>
        <taxon>Bacteria</taxon>
        <taxon>Pseudomonadati</taxon>
        <taxon>Pseudomonadota</taxon>
        <taxon>Gammaproteobacteria</taxon>
        <taxon>Kangiellales</taxon>
        <taxon>Kangiellaceae</taxon>
        <taxon>Kangiella</taxon>
    </lineage>
</organism>
<dbReference type="PANTHER" id="PTHR30441:SF4">
    <property type="entry name" value="PROTEIN ASMA"/>
    <property type="match status" value="1"/>
</dbReference>
<dbReference type="Proteomes" id="UP000247689">
    <property type="component" value="Unassembled WGS sequence"/>
</dbReference>
<evidence type="ECO:0000256" key="1">
    <source>
        <dbReference type="SAM" id="MobiDB-lite"/>
    </source>
</evidence>
<dbReference type="GO" id="GO:0005886">
    <property type="term" value="C:plasma membrane"/>
    <property type="evidence" value="ECO:0007669"/>
    <property type="project" value="TreeGrafter"/>
</dbReference>
<comment type="caution">
    <text evidence="3">The sequence shown here is derived from an EMBL/GenBank/DDBJ whole genome shotgun (WGS) entry which is preliminary data.</text>
</comment>
<protein>
    <submittedName>
        <fullName evidence="3">Uncharacterized protein</fullName>
    </submittedName>
</protein>
<sequence>MTRSWKWLKRILWGLLGLLVVLFLAVSTLVYFLNSESYLQDYLKENLGVEAVIGELDVSLLSGTVNISSSIIGPKDDPFIQFDSLKGELDYSRLWSSKLTVELLQLNNAKVRYPFELNLKQSNQDSEDTSLPFDFIDVAAIDVNNLSFEYRGDVSLLAKGASVKVRNIPVAEDGFLLFDDLDRLVKASKTTLEAELETLQSDKTQLNNLTLNAHIDEQRLIIDDITSGKSLITIDLLQPPNTQAKAPAKATPAVVASEKVAGASESEKTLELPFNDIVIKRIDLGETDLNIQDKEELSIKGIEAVFTELLLVQDKKALWLDWTAFYNAQDSRLKLKSEAMKSDFLDFATLSLEGELKQGNFTIPDFNLMQPTFKLNLDAGDEESKGKATAKPAESNNWYLPFKSATLQKATISQGTLKLTSDKKQHNISGIELGLNQIPLVVEHQPIFVIDKLSSGAKAATVSLNSASYAGDLGDIKKISTELSLSDSNLVIKDLTFVDPNITYQIDSLGDGEQAPVEQELPKESSMKPGLPLSEIVLDKLVVKSGAAVVEVDGDSYETKGLNFEATQIPIYGEDSWVVAQPNNWNTKTVANVTIESVTVPQGSLTKAGLNAEFEGNQLNVTKLELGGADLSINVSDSSEDAPSNTSEQLPLEYVQLKGVNLRNLNLKYKNNDIEYQVTNGNLALDRYPLIRDAALVSQPLDYLSQSTNQVALNMSSLKIPEGTIDGLELKGALRDKDLLLDYLRTQSADLVFKNSPDNKAGEEDSSKESSPSKPKPSNDFALRTIKIGDLKLRGINAELVQEGGKELSAASVEESTPITVKNLYLGATEIMLAKNHQTIDQWYGSQLENAFTLIALRVDNIAQRHNDISDLAITAVQDKQIINIQPLRMTINESPFSANWVIDLSKQPYQSTYTSEFNSLALEKLIEPANDESIAMSGQLEGEVEVSFEGLDSDTLLSSLGGEIFVRNQSLVTIERLNINKVIRSFLDSQEFGLLDIGGFLLAGPLGLLASQGVSLQDTIGQLGADKGDTKIPNLNIDMDIKDGLLITKDVAVATDKYRFAFNGEVILDKQEFKDFDFDIINKKGCREYGQTLNGSITSPEIETFTAAFDAVTGSVVGLFKQGVGLITGGACSAVYEGVVPHPEKGAEIIPEDKRRTFDPNAPEDGAVDGADNGTESNEGTEPPAEDGDNVD</sequence>
<feature type="compositionally biased region" description="Low complexity" evidence="1">
    <location>
        <begin position="769"/>
        <end position="778"/>
    </location>
</feature>
<reference evidence="3 4" key="1">
    <citation type="submission" date="2018-05" db="EMBL/GenBank/DDBJ databases">
        <title>Kangiella spongicola genome sequence.</title>
        <authorList>
            <person name="Maclea K.S."/>
            <person name="Goen A.E."/>
            <person name="Kelley C."/>
            <person name="Underriner A."/>
            <person name="Silverwood T."/>
            <person name="Trachtenberg A.M."/>
        </authorList>
    </citation>
    <scope>NUCLEOTIDE SEQUENCE [LARGE SCALE GENOMIC DNA]</scope>
    <source>
        <strain evidence="3 4">ATCC BAA-2076</strain>
    </source>
</reference>